<evidence type="ECO:0000313" key="1">
    <source>
        <dbReference type="EMBL" id="QDT76037.1"/>
    </source>
</evidence>
<dbReference type="GO" id="GO:0006508">
    <property type="term" value="P:proteolysis"/>
    <property type="evidence" value="ECO:0007669"/>
    <property type="project" value="UniProtKB-KW"/>
</dbReference>
<dbReference type="SUPFAM" id="SSF50494">
    <property type="entry name" value="Trypsin-like serine proteases"/>
    <property type="match status" value="1"/>
</dbReference>
<evidence type="ECO:0000313" key="2">
    <source>
        <dbReference type="Proteomes" id="UP000317909"/>
    </source>
</evidence>
<accession>A0A517U5Y3</accession>
<dbReference type="GO" id="GO:0008233">
    <property type="term" value="F:peptidase activity"/>
    <property type="evidence" value="ECO:0007669"/>
    <property type="project" value="UniProtKB-KW"/>
</dbReference>
<gene>
    <name evidence="1" type="ORF">I41_52820</name>
</gene>
<reference evidence="1 2" key="1">
    <citation type="submission" date="2019-02" db="EMBL/GenBank/DDBJ databases">
        <title>Deep-cultivation of Planctomycetes and their phenomic and genomic characterization uncovers novel biology.</title>
        <authorList>
            <person name="Wiegand S."/>
            <person name="Jogler M."/>
            <person name="Boedeker C."/>
            <person name="Pinto D."/>
            <person name="Vollmers J."/>
            <person name="Rivas-Marin E."/>
            <person name="Kohn T."/>
            <person name="Peeters S.H."/>
            <person name="Heuer A."/>
            <person name="Rast P."/>
            <person name="Oberbeckmann S."/>
            <person name="Bunk B."/>
            <person name="Jeske O."/>
            <person name="Meyerdierks A."/>
            <person name="Storesund J.E."/>
            <person name="Kallscheuer N."/>
            <person name="Luecker S."/>
            <person name="Lage O.M."/>
            <person name="Pohl T."/>
            <person name="Merkel B.J."/>
            <person name="Hornburger P."/>
            <person name="Mueller R.-W."/>
            <person name="Bruemmer F."/>
            <person name="Labrenz M."/>
            <person name="Spormann A.M."/>
            <person name="Op den Camp H."/>
            <person name="Overmann J."/>
            <person name="Amann R."/>
            <person name="Jetten M.S.M."/>
            <person name="Mascher T."/>
            <person name="Medema M.H."/>
            <person name="Devos D.P."/>
            <person name="Kaster A.-K."/>
            <person name="Ovreas L."/>
            <person name="Rohde M."/>
            <person name="Galperin M.Y."/>
            <person name="Jogler C."/>
        </authorList>
    </citation>
    <scope>NUCLEOTIDE SEQUENCE [LARGE SCALE GENOMIC DNA]</scope>
    <source>
        <strain evidence="1 2">I41</strain>
    </source>
</reference>
<name>A0A517U5Y3_9BACT</name>
<dbReference type="EMBL" id="CP036339">
    <property type="protein sequence ID" value="QDT76037.1"/>
    <property type="molecule type" value="Genomic_DNA"/>
</dbReference>
<dbReference type="PANTHER" id="PTHR43019">
    <property type="entry name" value="SERINE ENDOPROTEASE DEGS"/>
    <property type="match status" value="1"/>
</dbReference>
<dbReference type="PANTHER" id="PTHR43019:SF23">
    <property type="entry name" value="PROTEASE DO-LIKE 5, CHLOROPLASTIC"/>
    <property type="match status" value="1"/>
</dbReference>
<protein>
    <submittedName>
        <fullName evidence="1">Serine endoprotease</fullName>
    </submittedName>
</protein>
<dbReference type="AlphaFoldDB" id="A0A517U5Y3"/>
<organism evidence="1 2">
    <name type="scientific">Lacipirellula limnantheis</name>
    <dbReference type="NCBI Taxonomy" id="2528024"/>
    <lineage>
        <taxon>Bacteria</taxon>
        <taxon>Pseudomonadati</taxon>
        <taxon>Planctomycetota</taxon>
        <taxon>Planctomycetia</taxon>
        <taxon>Pirellulales</taxon>
        <taxon>Lacipirellulaceae</taxon>
        <taxon>Lacipirellula</taxon>
    </lineage>
</organism>
<keyword evidence="1" id="KW-0645">Protease</keyword>
<dbReference type="Gene3D" id="2.40.10.120">
    <property type="match status" value="1"/>
</dbReference>
<proteinExistence type="predicted"/>
<dbReference type="KEGG" id="llh:I41_52820"/>
<dbReference type="RefSeq" id="WP_168207153.1">
    <property type="nucleotide sequence ID" value="NZ_CP036339.1"/>
</dbReference>
<keyword evidence="1" id="KW-0378">Hydrolase</keyword>
<dbReference type="InterPro" id="IPR009003">
    <property type="entry name" value="Peptidase_S1_PA"/>
</dbReference>
<sequence length="216" mass="21769">MKNNLQTQFLESELAIAAVAALVWSLLGLSLEVLGRPAVGHCQSVQTAPNAASCRVHNQLSGGANVGSGTLIDVTASGERGLVLTCAHLFTEGTGQVVVEFPNGKCHGALVVAIDQQADLAALEIARPPALAVEVNQQTAAVGNLTACGFGPTGAYRCVAGPVLGYSESPGQTSVRIGGAVRSGDSGGGVFDNRGRLVAVVWGESGGVTYASTGGR</sequence>
<dbReference type="Proteomes" id="UP000317909">
    <property type="component" value="Chromosome"/>
</dbReference>
<keyword evidence="2" id="KW-1185">Reference proteome</keyword>
<dbReference type="Pfam" id="PF13365">
    <property type="entry name" value="Trypsin_2"/>
    <property type="match status" value="1"/>
</dbReference>